<dbReference type="Pfam" id="PF03142">
    <property type="entry name" value="Chitin_synth_2"/>
    <property type="match status" value="1"/>
</dbReference>
<evidence type="ECO:0000256" key="7">
    <source>
        <dbReference type="SAM" id="MobiDB-lite"/>
    </source>
</evidence>
<keyword evidence="6 8" id="KW-0472">Membrane</keyword>
<dbReference type="EMBL" id="JARBDR010000246">
    <property type="protein sequence ID" value="KAJ8316962.1"/>
    <property type="molecule type" value="Genomic_DNA"/>
</dbReference>
<evidence type="ECO:0000256" key="2">
    <source>
        <dbReference type="ARBA" id="ARBA00012543"/>
    </source>
</evidence>
<dbReference type="EC" id="2.4.1.16" evidence="2"/>
<name>A0ABQ9FLY6_TEGGR</name>
<keyword evidence="3" id="KW-0808">Transferase</keyword>
<accession>A0ABQ9FLY6</accession>
<dbReference type="SUPFAM" id="SSF53448">
    <property type="entry name" value="Nucleotide-diphospho-sugar transferases"/>
    <property type="match status" value="1"/>
</dbReference>
<dbReference type="CDD" id="cd04190">
    <property type="entry name" value="Chitin_synth_C"/>
    <property type="match status" value="1"/>
</dbReference>
<protein>
    <recommendedName>
        <fullName evidence="2">chitin synthase</fullName>
        <ecNumber evidence="2">2.4.1.16</ecNumber>
    </recommendedName>
</protein>
<dbReference type="Gene3D" id="3.90.550.10">
    <property type="entry name" value="Spore Coat Polysaccharide Biosynthesis Protein SpsA, Chain A"/>
    <property type="match status" value="1"/>
</dbReference>
<gene>
    <name evidence="9" type="ORF">KUTeg_004866</name>
</gene>
<feature type="transmembrane region" description="Helical" evidence="8">
    <location>
        <begin position="398"/>
        <end position="424"/>
    </location>
</feature>
<keyword evidence="4 8" id="KW-0812">Transmembrane</keyword>
<organism evidence="9 10">
    <name type="scientific">Tegillarca granosa</name>
    <name type="common">Malaysian cockle</name>
    <name type="synonym">Anadara granosa</name>
    <dbReference type="NCBI Taxonomy" id="220873"/>
    <lineage>
        <taxon>Eukaryota</taxon>
        <taxon>Metazoa</taxon>
        <taxon>Spiralia</taxon>
        <taxon>Lophotrochozoa</taxon>
        <taxon>Mollusca</taxon>
        <taxon>Bivalvia</taxon>
        <taxon>Autobranchia</taxon>
        <taxon>Pteriomorphia</taxon>
        <taxon>Arcoida</taxon>
        <taxon>Arcoidea</taxon>
        <taxon>Arcidae</taxon>
        <taxon>Tegillarca</taxon>
    </lineage>
</organism>
<feature type="compositionally biased region" description="Basic and acidic residues" evidence="7">
    <location>
        <begin position="1363"/>
        <end position="1378"/>
    </location>
</feature>
<feature type="region of interest" description="Disordered" evidence="7">
    <location>
        <begin position="1337"/>
        <end position="1378"/>
    </location>
</feature>
<feature type="transmembrane region" description="Helical" evidence="8">
    <location>
        <begin position="263"/>
        <end position="284"/>
    </location>
</feature>
<dbReference type="PANTHER" id="PTHR22914">
    <property type="entry name" value="CHITIN SYNTHASE"/>
    <property type="match status" value="1"/>
</dbReference>
<evidence type="ECO:0000256" key="1">
    <source>
        <dbReference type="ARBA" id="ARBA00004141"/>
    </source>
</evidence>
<evidence type="ECO:0000313" key="9">
    <source>
        <dbReference type="EMBL" id="KAJ8316962.1"/>
    </source>
</evidence>
<evidence type="ECO:0000256" key="5">
    <source>
        <dbReference type="ARBA" id="ARBA00022989"/>
    </source>
</evidence>
<comment type="subcellular location">
    <subcellularLocation>
        <location evidence="1">Membrane</location>
        <topology evidence="1">Multi-pass membrane protein</topology>
    </subcellularLocation>
</comment>
<feature type="transmembrane region" description="Helical" evidence="8">
    <location>
        <begin position="444"/>
        <end position="473"/>
    </location>
</feature>
<dbReference type="Proteomes" id="UP001217089">
    <property type="component" value="Unassembled WGS sequence"/>
</dbReference>
<keyword evidence="3" id="KW-0328">Glycosyltransferase</keyword>
<feature type="transmembrane region" description="Helical" evidence="8">
    <location>
        <begin position="190"/>
        <end position="213"/>
    </location>
</feature>
<sequence length="1378" mass="158204">MWDMFRKDIHHPSSYLNVITTLKLLLLSKNEPFLWDMFRKDKYDQDEPLCQNLPKTLLKIVKVLTYISLFLAVFGGVVLAKSTLQILVTHYQLAEKFKISLQFKTNVIISINEEMCKGDNEREKPAFPFFLLVLFREGLHLVSLYGLVFKVMPVMNPLQICAITAGIPLIPSIINAFLTCSCKVGCKKRLISILNVIALPLMLATLFVVPIMTTDRIPEGQRTEVLVWMVLAYVFIPLRWIETYADTSKRFRKLSVDYKGRTLMMWLSSTLRLVLACALIPLYFCENLSEPVNLFQRLLQYNETVLRLSSGTTSSGTLNLSPGTSNASLVTGNSINGTASTTALVNECLNQNASCVTIEITAWRQIATVSFFVHFFISFICYHCAVVACKLRMQILSFAIPLAIATPAYVLTVLISDLVGWDWIKSILTSGHPIESEDKMPITVFFFIAWLAQLHVLFVLPHYCSPILDLSILHSRRRKSKEKYKENKTPPAVSKILDMDQAVRYIGKEEIKHTDSTRADIDYYEFEVYKPYYAKVHAKKPCFHWNICMDTSCPKFNLPAMLSYVDLTGHILFDDAMTTTEDNKRIPNEALFKIDPQLEEPEKILTPYGGRLVYTLPGRNKLYVHLKDKDKIRHKKRWSQIMYMYYLIGYKLIEENRSKFSEKFLKNSESNPSIFANMPADVLKQAENTYLLALDGDVDFEADALKLLVDRMKKDPNVAATCGRIKPGGSGPLVWYQRFEYAIGHWLQKSAEDKFGCVLCSPGCFSLFRAKALMDDNVMRTYAILPTEPRHYLQYDQGEDRWLCTLLLQQGYRVEYCAAAEALTFAPEEFKEFFNQRRRWLPSTMANIFDLLQSYKRTSRKNKNISYLYIMYQGLLFLSSVLGPSTVLLAMESALASVLGIPGWVSIILTYLPTILFILVCLKFKSNTQLNIAMLLSAIYALLMMAVVVGTFVNIAVEGWFTPSAIFLYILVGCFLLAGLFHPHEFVDLLWGVLYFICIPAGYLFLIIYAICNMNNVSWGTRETQKPILEQAGQAKKKDKMKEEELGHAAYEFTGKVIREMKEANSKKGSRHGFFSIFKWINNLILLKSLETVNSLYEKALVEDEIEAKDFKKSFKKSFIQRPRKNRDAKDQIDATAWAKRDHSKGKTLKQQEKVFWDNLISNYLKPLEADKVKEHEMADQLREFRNKMAFAFFFLNGLWLVIMTAMNEVRGTLSITIPQVYGNPVIIEPLGFIFLIIFAVLLLLQLIGMIWHRYDTLLHVIAATELRKNTADYSITISKIKELIKPTEEDYEIVDEIGEEGEAIYQNYENEDTAQLYDIKEVSDAFTCSRTVKTAGTRSLPRKTPKQVKRENKNRKKTQQLDLRKTFRKHMNESHHA</sequence>
<feature type="transmembrane region" description="Helical" evidence="8">
    <location>
        <begin position="1231"/>
        <end position="1252"/>
    </location>
</feature>
<keyword evidence="5 8" id="KW-1133">Transmembrane helix</keyword>
<feature type="transmembrane region" description="Helical" evidence="8">
    <location>
        <begin position="1189"/>
        <end position="1210"/>
    </location>
</feature>
<reference evidence="9 10" key="1">
    <citation type="submission" date="2022-12" db="EMBL/GenBank/DDBJ databases">
        <title>Chromosome-level genome of Tegillarca granosa.</title>
        <authorList>
            <person name="Kim J."/>
        </authorList>
    </citation>
    <scope>NUCLEOTIDE SEQUENCE [LARGE SCALE GENOMIC DNA]</scope>
    <source>
        <strain evidence="9">Teg-2019</strain>
        <tissue evidence="9">Adductor muscle</tissue>
    </source>
</reference>
<feature type="transmembrane region" description="Helical" evidence="8">
    <location>
        <begin position="63"/>
        <end position="80"/>
    </location>
</feature>
<feature type="transmembrane region" description="Helical" evidence="8">
    <location>
        <begin position="903"/>
        <end position="922"/>
    </location>
</feature>
<feature type="transmembrane region" description="Helical" evidence="8">
    <location>
        <begin position="154"/>
        <end position="178"/>
    </location>
</feature>
<proteinExistence type="predicted"/>
<feature type="transmembrane region" description="Helical" evidence="8">
    <location>
        <begin position="989"/>
        <end position="1011"/>
    </location>
</feature>
<feature type="transmembrane region" description="Helical" evidence="8">
    <location>
        <begin position="963"/>
        <end position="982"/>
    </location>
</feature>
<evidence type="ECO:0000256" key="3">
    <source>
        <dbReference type="ARBA" id="ARBA00022676"/>
    </source>
</evidence>
<comment type="caution">
    <text evidence="9">The sequence shown here is derived from an EMBL/GenBank/DDBJ whole genome shotgun (WGS) entry which is preliminary data.</text>
</comment>
<feature type="compositionally biased region" description="Basic residues" evidence="7">
    <location>
        <begin position="1341"/>
        <end position="1359"/>
    </location>
</feature>
<dbReference type="InterPro" id="IPR004835">
    <property type="entry name" value="Chitin_synth"/>
</dbReference>
<dbReference type="PANTHER" id="PTHR22914:SF42">
    <property type="entry name" value="CHITIN SYNTHASE"/>
    <property type="match status" value="1"/>
</dbReference>
<evidence type="ECO:0000256" key="4">
    <source>
        <dbReference type="ARBA" id="ARBA00022692"/>
    </source>
</evidence>
<evidence type="ECO:0000313" key="10">
    <source>
        <dbReference type="Proteomes" id="UP001217089"/>
    </source>
</evidence>
<feature type="transmembrane region" description="Helical" evidence="8">
    <location>
        <begin position="934"/>
        <end position="957"/>
    </location>
</feature>
<feature type="transmembrane region" description="Helical" evidence="8">
    <location>
        <begin position="867"/>
        <end position="891"/>
    </location>
</feature>
<keyword evidence="10" id="KW-1185">Reference proteome</keyword>
<evidence type="ECO:0000256" key="8">
    <source>
        <dbReference type="SAM" id="Phobius"/>
    </source>
</evidence>
<feature type="transmembrane region" description="Helical" evidence="8">
    <location>
        <begin position="371"/>
        <end position="391"/>
    </location>
</feature>
<feature type="transmembrane region" description="Helical" evidence="8">
    <location>
        <begin position="225"/>
        <end position="242"/>
    </location>
</feature>
<evidence type="ECO:0000256" key="6">
    <source>
        <dbReference type="ARBA" id="ARBA00023136"/>
    </source>
</evidence>
<dbReference type="InterPro" id="IPR029044">
    <property type="entry name" value="Nucleotide-diphossugar_trans"/>
</dbReference>